<name>D1A4X0_THECD</name>
<protein>
    <submittedName>
        <fullName evidence="2">Uncharacterized protein</fullName>
    </submittedName>
</protein>
<reference evidence="2 3" key="1">
    <citation type="journal article" date="2011" name="Stand. Genomic Sci.">
        <title>Complete genome sequence of Thermomonospora curvata type strain (B9).</title>
        <authorList>
            <person name="Chertkov O."/>
            <person name="Sikorski J."/>
            <person name="Nolan M."/>
            <person name="Lapidus A."/>
            <person name="Lucas S."/>
            <person name="Del Rio T.G."/>
            <person name="Tice H."/>
            <person name="Cheng J.F."/>
            <person name="Goodwin L."/>
            <person name="Pitluck S."/>
            <person name="Liolios K."/>
            <person name="Ivanova N."/>
            <person name="Mavromatis K."/>
            <person name="Mikhailova N."/>
            <person name="Ovchinnikova G."/>
            <person name="Pati A."/>
            <person name="Chen A."/>
            <person name="Palaniappan K."/>
            <person name="Djao O.D."/>
            <person name="Land M."/>
            <person name="Hauser L."/>
            <person name="Chang Y.J."/>
            <person name="Jeffries C.D."/>
            <person name="Brettin T."/>
            <person name="Han C."/>
            <person name="Detter J.C."/>
            <person name="Rohde M."/>
            <person name="Goker M."/>
            <person name="Woyke T."/>
            <person name="Bristow J."/>
            <person name="Eisen J.A."/>
            <person name="Markowitz V."/>
            <person name="Hugenholtz P."/>
            <person name="Klenk H.P."/>
            <person name="Kyrpides N.C."/>
        </authorList>
    </citation>
    <scope>NUCLEOTIDE SEQUENCE [LARGE SCALE GENOMIC DNA]</scope>
    <source>
        <strain evidence="3">ATCC 19995 / DSM 43183 / JCM 3096 / KCTC 9072 / NBRC 15933 / NCIMB 10081 / Henssen B9</strain>
    </source>
</reference>
<dbReference type="EMBL" id="CP001738">
    <property type="protein sequence ID" value="ACY98139.1"/>
    <property type="molecule type" value="Genomic_DNA"/>
</dbReference>
<organism evidence="2 3">
    <name type="scientific">Thermomonospora curvata (strain ATCC 19995 / DSM 43183 / JCM 3096 / KCTC 9072 / NBRC 15933 / NCIMB 10081 / Henssen B9)</name>
    <dbReference type="NCBI Taxonomy" id="471852"/>
    <lineage>
        <taxon>Bacteria</taxon>
        <taxon>Bacillati</taxon>
        <taxon>Actinomycetota</taxon>
        <taxon>Actinomycetes</taxon>
        <taxon>Streptosporangiales</taxon>
        <taxon>Thermomonosporaceae</taxon>
        <taxon>Thermomonospora</taxon>
    </lineage>
</organism>
<accession>D1A4X0</accession>
<keyword evidence="3" id="KW-1185">Reference proteome</keyword>
<sequence>MNSRSLAGGRPVTAGASAGIGRPLPGVIATATGPPGAGFGHLALRSPSPATGPFDSAPGLPPAQAATPEQGAAHG</sequence>
<feature type="region of interest" description="Disordered" evidence="1">
    <location>
        <begin position="1"/>
        <end position="75"/>
    </location>
</feature>
<evidence type="ECO:0000256" key="1">
    <source>
        <dbReference type="SAM" id="MobiDB-lite"/>
    </source>
</evidence>
<dbReference type="OrthoDB" id="9775296at2"/>
<dbReference type="HOGENOM" id="CLU_2669872_0_0_11"/>
<evidence type="ECO:0000313" key="2">
    <source>
        <dbReference type="EMBL" id="ACY98139.1"/>
    </source>
</evidence>
<dbReference type="Proteomes" id="UP000001918">
    <property type="component" value="Chromosome"/>
</dbReference>
<gene>
    <name evidence="2" type="ordered locus">Tcur_2581</name>
</gene>
<dbReference type="RefSeq" id="WP_012852923.1">
    <property type="nucleotide sequence ID" value="NC_013510.1"/>
</dbReference>
<dbReference type="KEGG" id="tcu:Tcur_2581"/>
<proteinExistence type="predicted"/>
<dbReference type="STRING" id="471852.Tcur_2581"/>
<dbReference type="AlphaFoldDB" id="D1A4X0"/>
<evidence type="ECO:0000313" key="3">
    <source>
        <dbReference type="Proteomes" id="UP000001918"/>
    </source>
</evidence>